<reference evidence="1" key="1">
    <citation type="journal article" date="2015" name="Nature">
        <title>Complex archaea that bridge the gap between prokaryotes and eukaryotes.</title>
        <authorList>
            <person name="Spang A."/>
            <person name="Saw J.H."/>
            <person name="Jorgensen S.L."/>
            <person name="Zaremba-Niedzwiedzka K."/>
            <person name="Martijn J."/>
            <person name="Lind A.E."/>
            <person name="van Eijk R."/>
            <person name="Schleper C."/>
            <person name="Guy L."/>
            <person name="Ettema T.J."/>
        </authorList>
    </citation>
    <scope>NUCLEOTIDE SEQUENCE</scope>
</reference>
<sequence>MAKKNDQTIRAKLLEAQADGLDQWIRTLEAHEPDISTKSIVRLRAAAKTLRELASEDTATQDNTEPDFVLEDEELADIMFPENNDHPKS</sequence>
<comment type="caution">
    <text evidence="1">The sequence shown here is derived from an EMBL/GenBank/DDBJ whole genome shotgun (WGS) entry which is preliminary data.</text>
</comment>
<evidence type="ECO:0000313" key="1">
    <source>
        <dbReference type="EMBL" id="KKM01452.1"/>
    </source>
</evidence>
<protein>
    <submittedName>
        <fullName evidence="1">Uncharacterized protein</fullName>
    </submittedName>
</protein>
<proteinExistence type="predicted"/>
<accession>A0A0F9HE95</accession>
<name>A0A0F9HE95_9ZZZZ</name>
<dbReference type="EMBL" id="LAZR01017194">
    <property type="protein sequence ID" value="KKM01452.1"/>
    <property type="molecule type" value="Genomic_DNA"/>
</dbReference>
<organism evidence="1">
    <name type="scientific">marine sediment metagenome</name>
    <dbReference type="NCBI Taxonomy" id="412755"/>
    <lineage>
        <taxon>unclassified sequences</taxon>
        <taxon>metagenomes</taxon>
        <taxon>ecological metagenomes</taxon>
    </lineage>
</organism>
<dbReference type="AlphaFoldDB" id="A0A0F9HE95"/>
<gene>
    <name evidence="1" type="ORF">LCGC14_1794340</name>
</gene>